<proteinExistence type="predicted"/>
<evidence type="ECO:0000313" key="2">
    <source>
        <dbReference type="Proteomes" id="UP001592528"/>
    </source>
</evidence>
<keyword evidence="2" id="KW-1185">Reference proteome</keyword>
<dbReference type="SUPFAM" id="SSF55961">
    <property type="entry name" value="Bet v1-like"/>
    <property type="match status" value="2"/>
</dbReference>
<protein>
    <submittedName>
        <fullName evidence="1">SRPBCC family protein</fullName>
    </submittedName>
</protein>
<reference evidence="1 2" key="1">
    <citation type="submission" date="2024-09" db="EMBL/GenBank/DDBJ databases">
        <authorList>
            <person name="Lee S.D."/>
        </authorList>
    </citation>
    <scope>NUCLEOTIDE SEQUENCE [LARGE SCALE GENOMIC DNA]</scope>
    <source>
        <strain evidence="1 2">N1-5</strain>
    </source>
</reference>
<dbReference type="Proteomes" id="UP001592528">
    <property type="component" value="Unassembled WGS sequence"/>
</dbReference>
<sequence>MKAKTARTEHTVTIQAPADVLRRLITRTERWPVLFEPVVYAAPNPNPGLNPGPEPELELWTRHDDRVVHWSGIHRLDAHGLRLDFRYTAVGHPATAVSGRWTLEPLDPGTTRVTLHHESRRARSVWERLFAEQLPVLRQHAELGAELDALVFTFEDTLRSHGSAEDVHAFLYRVQGWPGAVSHVAAVTLEEPAPGVQQVTTSVRAPDGSVTAIPSVRVRLRDRVVYTPLTVPPFATAHLGEWIVATGSDGLTSVTGRHTVALAPTRIAAAFGPGTTPADARSRVRAALGAHSLATLDAARAHAESRLTPAVPAASAPRG</sequence>
<name>A0ABV6UMM0_9ACTN</name>
<dbReference type="EMBL" id="JBHEZZ010000007">
    <property type="protein sequence ID" value="MFC1402698.1"/>
    <property type="molecule type" value="Genomic_DNA"/>
</dbReference>
<dbReference type="Gene3D" id="3.30.530.20">
    <property type="match status" value="2"/>
</dbReference>
<comment type="caution">
    <text evidence="1">The sequence shown here is derived from an EMBL/GenBank/DDBJ whole genome shotgun (WGS) entry which is preliminary data.</text>
</comment>
<gene>
    <name evidence="1" type="ORF">ACEZDJ_15525</name>
</gene>
<dbReference type="InterPro" id="IPR023393">
    <property type="entry name" value="START-like_dom_sf"/>
</dbReference>
<dbReference type="Pfam" id="PF10604">
    <property type="entry name" value="Polyketide_cyc2"/>
    <property type="match status" value="1"/>
</dbReference>
<evidence type="ECO:0000313" key="1">
    <source>
        <dbReference type="EMBL" id="MFC1402698.1"/>
    </source>
</evidence>
<dbReference type="InterPro" id="IPR019587">
    <property type="entry name" value="Polyketide_cyclase/dehydratase"/>
</dbReference>
<dbReference type="RefSeq" id="WP_030253216.1">
    <property type="nucleotide sequence ID" value="NZ_JBHEZZ010000007.1"/>
</dbReference>
<accession>A0ABV6UMM0</accession>
<organism evidence="1 2">
    <name type="scientific">Streptacidiphilus cavernicola</name>
    <dbReference type="NCBI Taxonomy" id="3342716"/>
    <lineage>
        <taxon>Bacteria</taxon>
        <taxon>Bacillati</taxon>
        <taxon>Actinomycetota</taxon>
        <taxon>Actinomycetes</taxon>
        <taxon>Kitasatosporales</taxon>
        <taxon>Streptomycetaceae</taxon>
        <taxon>Streptacidiphilus</taxon>
    </lineage>
</organism>